<reference evidence="1" key="1">
    <citation type="journal article" date="2014" name="Front. Microbiol.">
        <title>High frequency of phylogenetically diverse reductive dehalogenase-homologous genes in deep subseafloor sedimentary metagenomes.</title>
        <authorList>
            <person name="Kawai M."/>
            <person name="Futagami T."/>
            <person name="Toyoda A."/>
            <person name="Takaki Y."/>
            <person name="Nishi S."/>
            <person name="Hori S."/>
            <person name="Arai W."/>
            <person name="Tsubouchi T."/>
            <person name="Morono Y."/>
            <person name="Uchiyama I."/>
            <person name="Ito T."/>
            <person name="Fujiyama A."/>
            <person name="Inagaki F."/>
            <person name="Takami H."/>
        </authorList>
    </citation>
    <scope>NUCLEOTIDE SEQUENCE</scope>
    <source>
        <strain evidence="1">Expedition CK06-06</strain>
    </source>
</reference>
<organism evidence="1">
    <name type="scientific">marine sediment metagenome</name>
    <dbReference type="NCBI Taxonomy" id="412755"/>
    <lineage>
        <taxon>unclassified sequences</taxon>
        <taxon>metagenomes</taxon>
        <taxon>ecological metagenomes</taxon>
    </lineage>
</organism>
<comment type="caution">
    <text evidence="1">The sequence shown here is derived from an EMBL/GenBank/DDBJ whole genome shotgun (WGS) entry which is preliminary data.</text>
</comment>
<dbReference type="EMBL" id="BART01000520">
    <property type="protein sequence ID" value="GAG73211.1"/>
    <property type="molecule type" value="Genomic_DNA"/>
</dbReference>
<protein>
    <submittedName>
        <fullName evidence="1">Uncharacterized protein</fullName>
    </submittedName>
</protein>
<proteinExistence type="predicted"/>
<name>X1BM60_9ZZZZ</name>
<accession>X1BM60</accession>
<dbReference type="AlphaFoldDB" id="X1BM60"/>
<gene>
    <name evidence="1" type="ORF">S01H4_02406</name>
</gene>
<evidence type="ECO:0000313" key="1">
    <source>
        <dbReference type="EMBL" id="GAG73211.1"/>
    </source>
</evidence>
<sequence>MFVAPDSDEARVMYILDCINNVFEYQQEDFDFYVTTHNYFRSDCFRLWIKAGSELDNKGDTRFSRITYNAHAISHPRKMDENWSDYSRYVDF</sequence>